<accession>A0ABN2RPY4</accession>
<comment type="caution">
    <text evidence="8">The sequence shown here is derived from an EMBL/GenBank/DDBJ whole genome shotgun (WGS) entry which is preliminary data.</text>
</comment>
<comment type="similarity">
    <text evidence="2">Belongs to the DoxX family.</text>
</comment>
<evidence type="ECO:0000313" key="9">
    <source>
        <dbReference type="Proteomes" id="UP001501116"/>
    </source>
</evidence>
<feature type="transmembrane region" description="Helical" evidence="7">
    <location>
        <begin position="94"/>
        <end position="110"/>
    </location>
</feature>
<dbReference type="PANTHER" id="PTHR33452">
    <property type="entry name" value="OXIDOREDUCTASE CATD-RELATED"/>
    <property type="match status" value="1"/>
</dbReference>
<name>A0ABN2RPY4_9PSEU</name>
<evidence type="ECO:0000313" key="8">
    <source>
        <dbReference type="EMBL" id="GAA1972883.1"/>
    </source>
</evidence>
<protein>
    <submittedName>
        <fullName evidence="8">DoxX family protein</fullName>
    </submittedName>
</protein>
<reference evidence="8 9" key="1">
    <citation type="journal article" date="2019" name="Int. J. Syst. Evol. Microbiol.">
        <title>The Global Catalogue of Microorganisms (GCM) 10K type strain sequencing project: providing services to taxonomists for standard genome sequencing and annotation.</title>
        <authorList>
            <consortium name="The Broad Institute Genomics Platform"/>
            <consortium name="The Broad Institute Genome Sequencing Center for Infectious Disease"/>
            <person name="Wu L."/>
            <person name="Ma J."/>
        </authorList>
    </citation>
    <scope>NUCLEOTIDE SEQUENCE [LARGE SCALE GENOMIC DNA]</scope>
    <source>
        <strain evidence="8 9">JCM 14545</strain>
    </source>
</reference>
<dbReference type="InterPro" id="IPR051907">
    <property type="entry name" value="DoxX-like_oxidoreductase"/>
</dbReference>
<evidence type="ECO:0000256" key="5">
    <source>
        <dbReference type="ARBA" id="ARBA00022989"/>
    </source>
</evidence>
<feature type="transmembrane region" description="Helical" evidence="7">
    <location>
        <begin position="116"/>
        <end position="140"/>
    </location>
</feature>
<evidence type="ECO:0000256" key="1">
    <source>
        <dbReference type="ARBA" id="ARBA00004651"/>
    </source>
</evidence>
<evidence type="ECO:0000256" key="4">
    <source>
        <dbReference type="ARBA" id="ARBA00022692"/>
    </source>
</evidence>
<evidence type="ECO:0000256" key="6">
    <source>
        <dbReference type="ARBA" id="ARBA00023136"/>
    </source>
</evidence>
<dbReference type="Proteomes" id="UP001501116">
    <property type="component" value="Unassembled WGS sequence"/>
</dbReference>
<keyword evidence="3" id="KW-1003">Cell membrane</keyword>
<proteinExistence type="inferred from homology"/>
<evidence type="ECO:0000256" key="2">
    <source>
        <dbReference type="ARBA" id="ARBA00006679"/>
    </source>
</evidence>
<organism evidence="8 9">
    <name type="scientific">Amycolatopsis minnesotensis</name>
    <dbReference type="NCBI Taxonomy" id="337894"/>
    <lineage>
        <taxon>Bacteria</taxon>
        <taxon>Bacillati</taxon>
        <taxon>Actinomycetota</taxon>
        <taxon>Actinomycetes</taxon>
        <taxon>Pseudonocardiales</taxon>
        <taxon>Pseudonocardiaceae</taxon>
        <taxon>Amycolatopsis</taxon>
    </lineage>
</organism>
<dbReference type="RefSeq" id="WP_344424744.1">
    <property type="nucleotide sequence ID" value="NZ_BAAANN010000023.1"/>
</dbReference>
<keyword evidence="6 7" id="KW-0472">Membrane</keyword>
<dbReference type="InterPro" id="IPR032808">
    <property type="entry name" value="DoxX"/>
</dbReference>
<feature type="transmembrane region" description="Helical" evidence="7">
    <location>
        <begin position="21"/>
        <end position="43"/>
    </location>
</feature>
<comment type="subcellular location">
    <subcellularLocation>
        <location evidence="1">Cell membrane</location>
        <topology evidence="1">Multi-pass membrane protein</topology>
    </subcellularLocation>
</comment>
<evidence type="ECO:0000256" key="7">
    <source>
        <dbReference type="SAM" id="Phobius"/>
    </source>
</evidence>
<dbReference type="Pfam" id="PF07681">
    <property type="entry name" value="DoxX"/>
    <property type="match status" value="1"/>
</dbReference>
<feature type="transmembrane region" description="Helical" evidence="7">
    <location>
        <begin position="63"/>
        <end position="82"/>
    </location>
</feature>
<gene>
    <name evidence="8" type="ORF">GCM10009754_54470</name>
</gene>
<evidence type="ECO:0000256" key="3">
    <source>
        <dbReference type="ARBA" id="ARBA00022475"/>
    </source>
</evidence>
<dbReference type="EMBL" id="BAAANN010000023">
    <property type="protein sequence ID" value="GAA1972883.1"/>
    <property type="molecule type" value="Genomic_DNA"/>
</dbReference>
<keyword evidence="5 7" id="KW-1133">Transmembrane helix</keyword>
<dbReference type="PANTHER" id="PTHR33452:SF4">
    <property type="entry name" value="BLL4328 PROTEIN"/>
    <property type="match status" value="1"/>
</dbReference>
<sequence length="144" mass="15331">MSDTTTTTERELDLVTRLRGPVISLTRIVVAALFFCHGVQGFGAFGGVDGQGGSVPFGSWPGWWGSVLELAVAVLVGVGLFTRAAAVLGSGVMAYAYFTVHAPMALVPLLNMGEQAVLYCWVFLLFALIGPGPFAIDALLRRRR</sequence>
<keyword evidence="9" id="KW-1185">Reference proteome</keyword>
<keyword evidence="4 7" id="KW-0812">Transmembrane</keyword>